<dbReference type="OrthoDB" id="616263at2759"/>
<dbReference type="PANTHER" id="PTHR46060:SF3">
    <property type="entry name" value="PROTEIN GVQW3"/>
    <property type="match status" value="1"/>
</dbReference>
<accession>A0A8X6WPM8</accession>
<dbReference type="AlphaFoldDB" id="A0A8X6WPM8"/>
<dbReference type="Gene3D" id="3.30.420.10">
    <property type="entry name" value="Ribonuclease H-like superfamily/Ribonuclease H"/>
    <property type="match status" value="1"/>
</dbReference>
<sequence length="151" mass="17359">MLFCSGGLVVKNSSHELLTNGQTVTADLYSRMGKCTTGTASKEPALVNRKGVRLHDRSRISCRWPEYNTMTWLETLCHPPYSSDFAPSDYHLFHSLDNHLHVKSFPNEADVRQALMDFFVSHTPEFYRKEIEHLETSWQKGLDADGDYFED</sequence>
<dbReference type="GO" id="GO:0003676">
    <property type="term" value="F:nucleic acid binding"/>
    <property type="evidence" value="ECO:0007669"/>
    <property type="project" value="InterPro"/>
</dbReference>
<reference evidence="1" key="1">
    <citation type="submission" date="2020-08" db="EMBL/GenBank/DDBJ databases">
        <title>Multicomponent nature underlies the extraordinary mechanical properties of spider dragline silk.</title>
        <authorList>
            <person name="Kono N."/>
            <person name="Nakamura H."/>
            <person name="Mori M."/>
            <person name="Yoshida Y."/>
            <person name="Ohtoshi R."/>
            <person name="Malay A.D."/>
            <person name="Moran D.A.P."/>
            <person name="Tomita M."/>
            <person name="Numata K."/>
            <person name="Arakawa K."/>
        </authorList>
    </citation>
    <scope>NUCLEOTIDE SEQUENCE</scope>
</reference>
<evidence type="ECO:0000313" key="2">
    <source>
        <dbReference type="Proteomes" id="UP000886998"/>
    </source>
</evidence>
<dbReference type="EMBL" id="BMAV01000886">
    <property type="protein sequence ID" value="GFY38500.1"/>
    <property type="molecule type" value="Genomic_DNA"/>
</dbReference>
<evidence type="ECO:0000313" key="1">
    <source>
        <dbReference type="EMBL" id="GFY38500.1"/>
    </source>
</evidence>
<dbReference type="InterPro" id="IPR036397">
    <property type="entry name" value="RNaseH_sf"/>
</dbReference>
<dbReference type="Proteomes" id="UP000886998">
    <property type="component" value="Unassembled WGS sequence"/>
</dbReference>
<name>A0A8X6WPM8_9ARAC</name>
<keyword evidence="2" id="KW-1185">Reference proteome</keyword>
<comment type="caution">
    <text evidence="1">The sequence shown here is derived from an EMBL/GenBank/DDBJ whole genome shotgun (WGS) entry which is preliminary data.</text>
</comment>
<dbReference type="PANTHER" id="PTHR46060">
    <property type="entry name" value="MARINER MOS1 TRANSPOSASE-LIKE PROTEIN"/>
    <property type="match status" value="1"/>
</dbReference>
<proteinExistence type="predicted"/>
<organism evidence="1 2">
    <name type="scientific">Trichonephila inaurata madagascariensis</name>
    <dbReference type="NCBI Taxonomy" id="2747483"/>
    <lineage>
        <taxon>Eukaryota</taxon>
        <taxon>Metazoa</taxon>
        <taxon>Ecdysozoa</taxon>
        <taxon>Arthropoda</taxon>
        <taxon>Chelicerata</taxon>
        <taxon>Arachnida</taxon>
        <taxon>Araneae</taxon>
        <taxon>Araneomorphae</taxon>
        <taxon>Entelegynae</taxon>
        <taxon>Araneoidea</taxon>
        <taxon>Nephilidae</taxon>
        <taxon>Trichonephila</taxon>
        <taxon>Trichonephila inaurata</taxon>
    </lineage>
</organism>
<dbReference type="InterPro" id="IPR052709">
    <property type="entry name" value="Transposase-MT_Hybrid"/>
</dbReference>
<gene>
    <name evidence="1" type="ORF">TNIN_121281</name>
</gene>
<protein>
    <submittedName>
        <fullName evidence="1">Histone-lysine N-methyltransferase SETMAR</fullName>
    </submittedName>
</protein>